<dbReference type="Pfam" id="PF04502">
    <property type="entry name" value="Saf4_Yju2"/>
    <property type="match status" value="1"/>
</dbReference>
<proteinExistence type="predicted"/>
<dbReference type="EMBL" id="CAUOFW020001275">
    <property type="protein sequence ID" value="CAK9143004.1"/>
    <property type="molecule type" value="Genomic_DNA"/>
</dbReference>
<accession>A0ABC8RJ08</accession>
<reference evidence="1 2" key="1">
    <citation type="submission" date="2024-02" db="EMBL/GenBank/DDBJ databases">
        <authorList>
            <person name="Vignale AGUSTIN F."/>
            <person name="Sosa J E."/>
            <person name="Modenutti C."/>
        </authorList>
    </citation>
    <scope>NUCLEOTIDE SEQUENCE [LARGE SCALE GENOMIC DNA]</scope>
</reference>
<dbReference type="InterPro" id="IPR007590">
    <property type="entry name" value="Saf4/Yju2"/>
</dbReference>
<gene>
    <name evidence="1" type="ORF">ILEXP_LOCUS10701</name>
</gene>
<comment type="caution">
    <text evidence="1">The sequence shown here is derived from an EMBL/GenBank/DDBJ whole genome shotgun (WGS) entry which is preliminary data.</text>
</comment>
<dbReference type="PANTHER" id="PTHR12111:SF1">
    <property type="entry name" value="SPLICING FACTOR YJU2"/>
    <property type="match status" value="1"/>
</dbReference>
<organism evidence="1 2">
    <name type="scientific">Ilex paraguariensis</name>
    <name type="common">yerba mate</name>
    <dbReference type="NCBI Taxonomy" id="185542"/>
    <lineage>
        <taxon>Eukaryota</taxon>
        <taxon>Viridiplantae</taxon>
        <taxon>Streptophyta</taxon>
        <taxon>Embryophyta</taxon>
        <taxon>Tracheophyta</taxon>
        <taxon>Spermatophyta</taxon>
        <taxon>Magnoliopsida</taxon>
        <taxon>eudicotyledons</taxon>
        <taxon>Gunneridae</taxon>
        <taxon>Pentapetalae</taxon>
        <taxon>asterids</taxon>
        <taxon>campanulids</taxon>
        <taxon>Aquifoliales</taxon>
        <taxon>Aquifoliaceae</taxon>
        <taxon>Ilex</taxon>
    </lineage>
</organism>
<evidence type="ECO:0000313" key="1">
    <source>
        <dbReference type="EMBL" id="CAK9143004.1"/>
    </source>
</evidence>
<sequence length="113" mass="13137">MLPTSIRCNTCGNYIYKETKFNSRKENVIVENKKRKRDIEEMGDLMKSLENRTLDSKRGMDILAALDELKSMKLRHAVVSVDAMLEVLNQEEKEKELEEEDESLIIFRGSKVV</sequence>
<evidence type="ECO:0000313" key="2">
    <source>
        <dbReference type="Proteomes" id="UP001642360"/>
    </source>
</evidence>
<dbReference type="PANTHER" id="PTHR12111">
    <property type="entry name" value="SPLICING FACTOR YJU2"/>
    <property type="match status" value="1"/>
</dbReference>
<dbReference type="AlphaFoldDB" id="A0ABC8RJ08"/>
<name>A0ABC8RJ08_9AQUA</name>
<dbReference type="Proteomes" id="UP001642360">
    <property type="component" value="Unassembled WGS sequence"/>
</dbReference>
<protein>
    <submittedName>
        <fullName evidence="1">Uncharacterized protein</fullName>
    </submittedName>
</protein>
<keyword evidence="2" id="KW-1185">Reference proteome</keyword>